<dbReference type="RefSeq" id="WP_120366669.1">
    <property type="nucleotide sequence ID" value="NZ_RAXZ01000002.1"/>
</dbReference>
<dbReference type="EMBL" id="RAXZ01000002">
    <property type="protein sequence ID" value="RKG55085.1"/>
    <property type="molecule type" value="Genomic_DNA"/>
</dbReference>
<evidence type="ECO:0000313" key="2">
    <source>
        <dbReference type="EMBL" id="RKG55085.1"/>
    </source>
</evidence>
<feature type="chain" id="PRO_5017375042" evidence="1">
    <location>
        <begin position="23"/>
        <end position="127"/>
    </location>
</feature>
<keyword evidence="1" id="KW-0732">Signal</keyword>
<sequence>MKNAFFILSIFASILSTSHALANELSKEYISCTKKTYGDPDVIQKCINTELKQQNKYLKKNYKAFLKNAGEFEENYKTQHLLWQNRAMKVCGNNTATIHLQIKQSQCILGLTAERATYYQIKVARQQ</sequence>
<protein>
    <submittedName>
        <fullName evidence="2">DUF1311 domain-containing protein</fullName>
    </submittedName>
</protein>
<proteinExistence type="predicted"/>
<evidence type="ECO:0000313" key="3">
    <source>
        <dbReference type="Proteomes" id="UP000281084"/>
    </source>
</evidence>
<name>A0A3A8G872_9GAMM</name>
<reference evidence="2 3" key="1">
    <citation type="submission" date="2018-09" db="EMBL/GenBank/DDBJ databases">
        <title>The draft genome of Acinetobacter spp. strains.</title>
        <authorList>
            <person name="Qin J."/>
            <person name="Feng Y."/>
            <person name="Zong Z."/>
        </authorList>
    </citation>
    <scope>NUCLEOTIDE SEQUENCE [LARGE SCALE GENOMIC DNA]</scope>
    <source>
        <strain evidence="2 3">WCHAc060002</strain>
    </source>
</reference>
<dbReference type="AlphaFoldDB" id="A0A3A8G872"/>
<accession>A0A3A8G872</accession>
<feature type="signal peptide" evidence="1">
    <location>
        <begin position="1"/>
        <end position="22"/>
    </location>
</feature>
<organism evidence="2 3">
    <name type="scientific">Acinetobacter cumulans</name>
    <dbReference type="NCBI Taxonomy" id="2136182"/>
    <lineage>
        <taxon>Bacteria</taxon>
        <taxon>Pseudomonadati</taxon>
        <taxon>Pseudomonadota</taxon>
        <taxon>Gammaproteobacteria</taxon>
        <taxon>Moraxellales</taxon>
        <taxon>Moraxellaceae</taxon>
        <taxon>Acinetobacter</taxon>
    </lineage>
</organism>
<comment type="caution">
    <text evidence="2">The sequence shown here is derived from an EMBL/GenBank/DDBJ whole genome shotgun (WGS) entry which is preliminary data.</text>
</comment>
<dbReference type="Proteomes" id="UP000281084">
    <property type="component" value="Unassembled WGS sequence"/>
</dbReference>
<evidence type="ECO:0000256" key="1">
    <source>
        <dbReference type="SAM" id="SignalP"/>
    </source>
</evidence>
<gene>
    <name evidence="2" type="ORF">D7V64_01835</name>
</gene>